<feature type="domain" description="DNA methylase adenine-specific" evidence="1">
    <location>
        <begin position="328"/>
        <end position="628"/>
    </location>
</feature>
<evidence type="ECO:0000259" key="1">
    <source>
        <dbReference type="Pfam" id="PF02384"/>
    </source>
</evidence>
<dbReference type="Pfam" id="PF02384">
    <property type="entry name" value="N6_Mtase"/>
    <property type="match status" value="1"/>
</dbReference>
<dbReference type="PRINTS" id="PR00507">
    <property type="entry name" value="N12N6MTFRASE"/>
</dbReference>
<proteinExistence type="predicted"/>
<dbReference type="GO" id="GO:0008170">
    <property type="term" value="F:N-methyltransferase activity"/>
    <property type="evidence" value="ECO:0007669"/>
    <property type="project" value="InterPro"/>
</dbReference>
<dbReference type="InterPro" id="IPR029464">
    <property type="entry name" value="HSDR_N"/>
</dbReference>
<dbReference type="Proteomes" id="UP000034508">
    <property type="component" value="Unassembled WGS sequence"/>
</dbReference>
<dbReference type="GO" id="GO:0003677">
    <property type="term" value="F:DNA binding"/>
    <property type="evidence" value="ECO:0007669"/>
    <property type="project" value="InterPro"/>
</dbReference>
<dbReference type="PANTHER" id="PTHR42998:SF1">
    <property type="entry name" value="TYPE I RESTRICTION ENZYME HINDI METHYLASE SUBUNIT"/>
    <property type="match status" value="1"/>
</dbReference>
<accession>A0A0G0I1U0</accession>
<evidence type="ECO:0000259" key="2">
    <source>
        <dbReference type="Pfam" id="PF13588"/>
    </source>
</evidence>
<dbReference type="PANTHER" id="PTHR42998">
    <property type="entry name" value="TYPE I RESTRICTION ENZYME HINDVIIP M PROTEIN-RELATED"/>
    <property type="match status" value="1"/>
</dbReference>
<comment type="caution">
    <text evidence="3">The sequence shown here is derived from an EMBL/GenBank/DDBJ whole genome shotgun (WGS) entry which is preliminary data.</text>
</comment>
<sequence length="665" mass="76720">MSYNKNMEENTNINREEVKQLIDKKGLIGEILSSPDLFGVFGLSEFLDTEDIKYFDDLDIFEENGNIYLNCLIKKKPKLIKSDKGARPEEIIRQLYLIKLIKYYKYPISNIDIERPVQFGREVVKRDDIVVYRDSTQKEEYIIIEVKKPDIKEGIEQLKGYANATGAPLLVLTDGKTTNVLERTDPNLFENLTDLPKYGQTTDDIRNEKLTYQMLEVSNDLRQLVQDLENTILANAGVNPFDEIFKLIYAKLYDEIVTPRNEDRKFKVTSRSNQEHLEVIKDLFEKAKKQWGEGVFKNFETIDIPVNVIIPAISMLQKYRIYNGNFQVIDEAFEYLITSDSKGEKGQYFTPRFVIDMCVKMLNPKQDEYMIDTAAGSCGFPVHTMQYVNEHEINESNYGEDTRESQKGYAQEHLYAIDFDPRATKISKAVMLIAGDGKTNVVNANTLDPVIWSNDTKAILNNRLLPIEDHQQNEENKKNFYYFDFDLVMTNPPFAGDVNGQILYKYELGRSENGKVKNKISRDILFIERNLNFLKPGGRMAIVLPQGTLNNTSLEQIRNFITKKAKILAVISLGVNTFKPHTGTKTSVLFLQKWSKDEKPLSNYSIFMAVSQKSGKNNSGDYDYIKEENGDYRLDSSGNRIYNTDLMEIAEKFIEWGKKEKFNFL</sequence>
<gene>
    <name evidence="3" type="ORF">US31_C0007G0020</name>
</gene>
<evidence type="ECO:0000313" key="3">
    <source>
        <dbReference type="EMBL" id="KKQ18214.1"/>
    </source>
</evidence>
<dbReference type="AlphaFoldDB" id="A0A0G0I1U0"/>
<dbReference type="PATRIC" id="fig|1618331.3.peg.496"/>
<dbReference type="InterPro" id="IPR052916">
    <property type="entry name" value="Type-I_RE_MTase_Subunit"/>
</dbReference>
<feature type="domain" description="Type I restriction enzyme R protein N-terminal" evidence="2">
    <location>
        <begin position="88"/>
        <end position="196"/>
    </location>
</feature>
<name>A0A0G0I1U0_9BACT</name>
<evidence type="ECO:0000313" key="4">
    <source>
        <dbReference type="Proteomes" id="UP000034508"/>
    </source>
</evidence>
<dbReference type="Pfam" id="PF13588">
    <property type="entry name" value="HSDR_N_2"/>
    <property type="match status" value="1"/>
</dbReference>
<dbReference type="InterPro" id="IPR003356">
    <property type="entry name" value="DNA_methylase_A-5"/>
</dbReference>
<dbReference type="SUPFAM" id="SSF53335">
    <property type="entry name" value="S-adenosyl-L-methionine-dependent methyltransferases"/>
    <property type="match status" value="1"/>
</dbReference>
<protein>
    <submittedName>
        <fullName evidence="3">Type I site-specific deoxyribonuclease</fullName>
    </submittedName>
</protein>
<dbReference type="EMBL" id="LBSM01000007">
    <property type="protein sequence ID" value="KKQ18214.1"/>
    <property type="molecule type" value="Genomic_DNA"/>
</dbReference>
<reference evidence="3 4" key="1">
    <citation type="journal article" date="2015" name="Nature">
        <title>rRNA introns, odd ribosomes, and small enigmatic genomes across a large radiation of phyla.</title>
        <authorList>
            <person name="Brown C.T."/>
            <person name="Hug L.A."/>
            <person name="Thomas B.C."/>
            <person name="Sharon I."/>
            <person name="Castelle C.J."/>
            <person name="Singh A."/>
            <person name="Wilkins M.J."/>
            <person name="Williams K.H."/>
            <person name="Banfield J.F."/>
        </authorList>
    </citation>
    <scope>NUCLEOTIDE SEQUENCE [LARGE SCALE GENOMIC DNA]</scope>
</reference>
<dbReference type="Gene3D" id="3.40.50.150">
    <property type="entry name" value="Vaccinia Virus protein VP39"/>
    <property type="match status" value="1"/>
</dbReference>
<organism evidence="3 4">
    <name type="scientific">Berkelbacteria bacterium GW2011_GWA1_36_9</name>
    <dbReference type="NCBI Taxonomy" id="1618331"/>
    <lineage>
        <taxon>Bacteria</taxon>
        <taxon>Candidatus Berkelbacteria</taxon>
    </lineage>
</organism>
<dbReference type="InterPro" id="IPR029063">
    <property type="entry name" value="SAM-dependent_MTases_sf"/>
</dbReference>